<feature type="non-terminal residue" evidence="1">
    <location>
        <position position="49"/>
    </location>
</feature>
<keyword evidence="2" id="KW-1185">Reference proteome</keyword>
<dbReference type="EMBL" id="CAJVQC010152458">
    <property type="protein sequence ID" value="CAG8846699.1"/>
    <property type="molecule type" value="Genomic_DNA"/>
</dbReference>
<organism evidence="1 2">
    <name type="scientific">Racocetra persica</name>
    <dbReference type="NCBI Taxonomy" id="160502"/>
    <lineage>
        <taxon>Eukaryota</taxon>
        <taxon>Fungi</taxon>
        <taxon>Fungi incertae sedis</taxon>
        <taxon>Mucoromycota</taxon>
        <taxon>Glomeromycotina</taxon>
        <taxon>Glomeromycetes</taxon>
        <taxon>Diversisporales</taxon>
        <taxon>Gigasporaceae</taxon>
        <taxon>Racocetra</taxon>
    </lineage>
</organism>
<evidence type="ECO:0000313" key="1">
    <source>
        <dbReference type="EMBL" id="CAG8846699.1"/>
    </source>
</evidence>
<accession>A0ACA9SSN9</accession>
<dbReference type="Proteomes" id="UP000789920">
    <property type="component" value="Unassembled WGS sequence"/>
</dbReference>
<gene>
    <name evidence="1" type="ORF">RPERSI_LOCUS34278</name>
</gene>
<feature type="non-terminal residue" evidence="1">
    <location>
        <position position="1"/>
    </location>
</feature>
<proteinExistence type="predicted"/>
<evidence type="ECO:0000313" key="2">
    <source>
        <dbReference type="Proteomes" id="UP000789920"/>
    </source>
</evidence>
<name>A0ACA9SSN9_9GLOM</name>
<protein>
    <submittedName>
        <fullName evidence="1">8488_t:CDS:1</fullName>
    </submittedName>
</protein>
<sequence>DHDTTYSQFVIIPTVKNGHIISDQNVQKFSGCHFTSNNSKMLIECERVW</sequence>
<comment type="caution">
    <text evidence="1">The sequence shown here is derived from an EMBL/GenBank/DDBJ whole genome shotgun (WGS) entry which is preliminary data.</text>
</comment>
<reference evidence="1" key="1">
    <citation type="submission" date="2021-06" db="EMBL/GenBank/DDBJ databases">
        <authorList>
            <person name="Kallberg Y."/>
            <person name="Tangrot J."/>
            <person name="Rosling A."/>
        </authorList>
    </citation>
    <scope>NUCLEOTIDE SEQUENCE</scope>
    <source>
        <strain evidence="1">MA461A</strain>
    </source>
</reference>